<evidence type="ECO:0000313" key="9">
    <source>
        <dbReference type="Proteomes" id="UP001056907"/>
    </source>
</evidence>
<dbReference type="GO" id="GO:0032259">
    <property type="term" value="P:methylation"/>
    <property type="evidence" value="ECO:0007669"/>
    <property type="project" value="UniProtKB-KW"/>
</dbReference>
<dbReference type="AlphaFoldDB" id="A0ABD7TFM8"/>
<reference evidence="8" key="1">
    <citation type="journal article" date="2022" name="Front. Plant Sci.">
        <title>Agronomic efficiency and genome mining analysis of the wheat-biostimulant rhizospheric bacterium Pseudomonas pergaminensis sp. nov. strain 1008T.</title>
        <authorList>
            <person name="Diaz M."/>
            <person name="Bach T."/>
            <person name="Gonzalez Anta G."/>
            <person name="Agaras B."/>
            <person name="Wibberg D."/>
            <person name="Noguera F."/>
            <person name="Canciani W."/>
            <person name="Valverde C."/>
        </authorList>
    </citation>
    <scope>NUCLEOTIDE SEQUENCE</scope>
    <source>
        <strain evidence="8">1008</strain>
    </source>
</reference>
<evidence type="ECO:0000256" key="1">
    <source>
        <dbReference type="ARBA" id="ARBA00006594"/>
    </source>
</evidence>
<dbReference type="EC" id="2.1.1.72" evidence="2"/>
<dbReference type="PRINTS" id="PR00506">
    <property type="entry name" value="D21N6MTFRASE"/>
</dbReference>
<evidence type="ECO:0000313" key="8">
    <source>
        <dbReference type="EMBL" id="USW00391.1"/>
    </source>
</evidence>
<proteinExistence type="inferred from homology"/>
<dbReference type="Proteomes" id="UP001056907">
    <property type="component" value="Chromosome"/>
</dbReference>
<dbReference type="InterPro" id="IPR029063">
    <property type="entry name" value="SAM-dependent_MTases_sf"/>
</dbReference>
<sequence length="512" mass="57703">MIVEGDNYDALRHLATTHSGQFHLIYIDVPYNTGNKDFVYNDSFFDPRNRYRHSTWLEFIYQRLVLAKALLRDGGSIVVSIDDNELFNMGLLMNQVFGERSFVATCIWQKRYSRENRSAIGDAHEYLLVYSLTPDAFKQRRGRIPLNDAQAKVYKNHDNPLDKDPTKRWRGIPMTAQGFRPNQMYKITSPTGKEHFPPEGRCWSMIEPEFLSLKAQNKIYWGRDGSAQPSVIRYLSEVEGLVPWTWWSHDEVGHTDEARKEIQDIFGTQTAFDTPKPTRLLERVLQICAPEKDALVLDFFAGSGTTAHALLRMNKADCGQRRFVLVSSRESTIENPDKNLCRDICAVRVRKAIEGYASEKTGEVEALGGSFAYVKALPVPMHRLEERLSDSMVWTFALQASGHPVSAVKPALSTSIQGNHLVAYCTNSKPSTMAALRELLESHKGPAVVLSWAVQAVKEALVGIDTTASYVAVPQDLQRAFRQGNAQIREPIPAETEAVEGLVDDQHLGEQS</sequence>
<keyword evidence="4 8" id="KW-0808">Transferase</keyword>
<keyword evidence="5" id="KW-0949">S-adenosyl-L-methionine</keyword>
<dbReference type="KEGG" id="ppeg:KUA23_25825"/>
<comment type="catalytic activity">
    <reaction evidence="6">
        <text>a 2'-deoxyadenosine in DNA + S-adenosyl-L-methionine = an N(6)-methyl-2'-deoxyadenosine in DNA + S-adenosyl-L-homocysteine + H(+)</text>
        <dbReference type="Rhea" id="RHEA:15197"/>
        <dbReference type="Rhea" id="RHEA-COMP:12418"/>
        <dbReference type="Rhea" id="RHEA-COMP:12419"/>
        <dbReference type="ChEBI" id="CHEBI:15378"/>
        <dbReference type="ChEBI" id="CHEBI:57856"/>
        <dbReference type="ChEBI" id="CHEBI:59789"/>
        <dbReference type="ChEBI" id="CHEBI:90615"/>
        <dbReference type="ChEBI" id="CHEBI:90616"/>
        <dbReference type="EC" id="2.1.1.72"/>
    </reaction>
</comment>
<keyword evidence="3 8" id="KW-0489">Methyltransferase</keyword>
<dbReference type="InterPro" id="IPR002941">
    <property type="entry name" value="DNA_methylase_N4/N6"/>
</dbReference>
<feature type="domain" description="DNA methylase N-4/N-6" evidence="7">
    <location>
        <begin position="23"/>
        <end position="315"/>
    </location>
</feature>
<evidence type="ECO:0000256" key="3">
    <source>
        <dbReference type="ARBA" id="ARBA00022603"/>
    </source>
</evidence>
<dbReference type="Gene3D" id="3.40.50.150">
    <property type="entry name" value="Vaccinia Virus protein VP39"/>
    <property type="match status" value="1"/>
</dbReference>
<dbReference type="Pfam" id="PF01555">
    <property type="entry name" value="N6_N4_Mtase"/>
    <property type="match status" value="1"/>
</dbReference>
<dbReference type="EMBL" id="CP078013">
    <property type="protein sequence ID" value="USW00391.1"/>
    <property type="molecule type" value="Genomic_DNA"/>
</dbReference>
<dbReference type="SUPFAM" id="SSF53335">
    <property type="entry name" value="S-adenosyl-L-methionine-dependent methyltransferases"/>
    <property type="match status" value="1"/>
</dbReference>
<gene>
    <name evidence="8" type="ORF">KUA23_25825</name>
</gene>
<evidence type="ECO:0000256" key="2">
    <source>
        <dbReference type="ARBA" id="ARBA00011900"/>
    </source>
</evidence>
<evidence type="ECO:0000256" key="4">
    <source>
        <dbReference type="ARBA" id="ARBA00022679"/>
    </source>
</evidence>
<dbReference type="GO" id="GO:0009007">
    <property type="term" value="F:site-specific DNA-methyltransferase (adenine-specific) activity"/>
    <property type="evidence" value="ECO:0007669"/>
    <property type="project" value="UniProtKB-EC"/>
</dbReference>
<organism evidence="8 9">
    <name type="scientific">Pseudomonas pergaminensis</name>
    <dbReference type="NCBI Taxonomy" id="2853159"/>
    <lineage>
        <taxon>Bacteria</taxon>
        <taxon>Pseudomonadati</taxon>
        <taxon>Pseudomonadota</taxon>
        <taxon>Gammaproteobacteria</taxon>
        <taxon>Pseudomonadales</taxon>
        <taxon>Pseudomonadaceae</taxon>
        <taxon>Pseudomonas</taxon>
    </lineage>
</organism>
<accession>A0ABD7TFM8</accession>
<name>A0ABD7TFM8_9PSED</name>
<dbReference type="RefSeq" id="WP_252993062.1">
    <property type="nucleotide sequence ID" value="NZ_CP078013.2"/>
</dbReference>
<evidence type="ECO:0000256" key="5">
    <source>
        <dbReference type="ARBA" id="ARBA00022691"/>
    </source>
</evidence>
<evidence type="ECO:0000259" key="7">
    <source>
        <dbReference type="Pfam" id="PF01555"/>
    </source>
</evidence>
<protein>
    <recommendedName>
        <fullName evidence="2">site-specific DNA-methyltransferase (adenine-specific)</fullName>
        <ecNumber evidence="2">2.1.1.72</ecNumber>
    </recommendedName>
</protein>
<evidence type="ECO:0000256" key="6">
    <source>
        <dbReference type="ARBA" id="ARBA00047942"/>
    </source>
</evidence>
<dbReference type="InterPro" id="IPR002295">
    <property type="entry name" value="N4/N6-MTase_EcoPI_Mod-like"/>
</dbReference>
<comment type="similarity">
    <text evidence="1">Belongs to the N(4)/N(6)-methyltransferase family.</text>
</comment>
<reference evidence="8" key="2">
    <citation type="submission" date="2024-04" db="EMBL/GenBank/DDBJ databases">
        <authorList>
            <person name="Diaz M."/>
            <person name="Bach T."/>
            <person name="Gonzalez Anta G."/>
            <person name="Agaras B."/>
            <person name="Wibberg D."/>
            <person name="Noguera F."/>
            <person name="Canciani W."/>
            <person name="Ybarra T."/>
            <person name="Nunez M.L."/>
            <person name="Valverde C."/>
        </authorList>
    </citation>
    <scope>NUCLEOTIDE SEQUENCE</scope>
    <source>
        <strain evidence="8">1008</strain>
    </source>
</reference>